<accession>A0A135V3M6</accession>
<evidence type="ECO:0000256" key="1">
    <source>
        <dbReference type="SAM" id="MobiDB-lite"/>
    </source>
</evidence>
<dbReference type="OrthoDB" id="413653at2759"/>
<organism evidence="2 3">
    <name type="scientific">Colletotrichum salicis</name>
    <dbReference type="NCBI Taxonomy" id="1209931"/>
    <lineage>
        <taxon>Eukaryota</taxon>
        <taxon>Fungi</taxon>
        <taxon>Dikarya</taxon>
        <taxon>Ascomycota</taxon>
        <taxon>Pezizomycotina</taxon>
        <taxon>Sordariomycetes</taxon>
        <taxon>Hypocreomycetidae</taxon>
        <taxon>Glomerellales</taxon>
        <taxon>Glomerellaceae</taxon>
        <taxon>Colletotrichum</taxon>
        <taxon>Colletotrichum acutatum species complex</taxon>
    </lineage>
</organism>
<evidence type="ECO:0008006" key="4">
    <source>
        <dbReference type="Google" id="ProtNLM"/>
    </source>
</evidence>
<protein>
    <recommendedName>
        <fullName evidence="4">ATP-dependent RNA helicase DHX8</fullName>
    </recommendedName>
</protein>
<dbReference type="PANTHER" id="PTHR38567">
    <property type="entry name" value="DUF4291 DOMAIN-CONTAINING PROTEIN"/>
    <property type="match status" value="1"/>
</dbReference>
<dbReference type="AlphaFoldDB" id="A0A135V3M6"/>
<dbReference type="Pfam" id="PF14124">
    <property type="entry name" value="DUF4291"/>
    <property type="match status" value="1"/>
</dbReference>
<gene>
    <name evidence="2" type="ORF">CSAL01_09837</name>
</gene>
<reference evidence="2 3" key="1">
    <citation type="submission" date="2014-02" db="EMBL/GenBank/DDBJ databases">
        <title>The genome sequence of Colletotrichum salicis CBS 607.94.</title>
        <authorList>
            <person name="Baroncelli R."/>
            <person name="Thon M.R."/>
        </authorList>
    </citation>
    <scope>NUCLEOTIDE SEQUENCE [LARGE SCALE GENOMIC DNA]</scope>
    <source>
        <strain evidence="2 3">CBS 607.94</strain>
    </source>
</reference>
<sequence length="213" mass="23621">MASTTQRQTKVPGSEPSTPYRQIRAHFDDETITVYQAYNSAIAEAAVKAQKLDASPNFKLTRMTWIKPSWAWMLYRAGYSYKDHGQERTLALKMTHADFVDLLRQSVLTHGGDLDKGDGRVRVQWDPERDVRLEKLPYRSIQIGIPAGICGARVAGGIVGIEDVTARARELKKVLEERSGVGDEELVALGLIPTEMEFPIPGDIGDILGINSP</sequence>
<dbReference type="STRING" id="1209931.A0A135V3M6"/>
<proteinExistence type="predicted"/>
<feature type="region of interest" description="Disordered" evidence="1">
    <location>
        <begin position="1"/>
        <end position="21"/>
    </location>
</feature>
<dbReference type="EMBL" id="JFFI01000514">
    <property type="protein sequence ID" value="KXH67276.1"/>
    <property type="molecule type" value="Genomic_DNA"/>
</dbReference>
<comment type="caution">
    <text evidence="2">The sequence shown here is derived from an EMBL/GenBank/DDBJ whole genome shotgun (WGS) entry which is preliminary data.</text>
</comment>
<name>A0A135V3M6_9PEZI</name>
<feature type="compositionally biased region" description="Polar residues" evidence="1">
    <location>
        <begin position="1"/>
        <end position="20"/>
    </location>
</feature>
<dbReference type="Proteomes" id="UP000070121">
    <property type="component" value="Unassembled WGS sequence"/>
</dbReference>
<evidence type="ECO:0000313" key="3">
    <source>
        <dbReference type="Proteomes" id="UP000070121"/>
    </source>
</evidence>
<dbReference type="PANTHER" id="PTHR38567:SF1">
    <property type="entry name" value="DUF4291 DOMAIN-CONTAINING PROTEIN"/>
    <property type="match status" value="1"/>
</dbReference>
<dbReference type="InterPro" id="IPR025633">
    <property type="entry name" value="DUF4291"/>
</dbReference>
<evidence type="ECO:0000313" key="2">
    <source>
        <dbReference type="EMBL" id="KXH67276.1"/>
    </source>
</evidence>
<keyword evidence="3" id="KW-1185">Reference proteome</keyword>